<feature type="compositionally biased region" description="Basic and acidic residues" evidence="1">
    <location>
        <begin position="334"/>
        <end position="347"/>
    </location>
</feature>
<feature type="compositionally biased region" description="Basic and acidic residues" evidence="1">
    <location>
        <begin position="224"/>
        <end position="256"/>
    </location>
</feature>
<dbReference type="SUPFAM" id="SSF56752">
    <property type="entry name" value="D-aminoacid aminotransferase-like PLP-dependent enzymes"/>
    <property type="match status" value="1"/>
</dbReference>
<proteinExistence type="predicted"/>
<comment type="caution">
    <text evidence="2">The sequence shown here is derived from an EMBL/GenBank/DDBJ whole genome shotgun (WGS) entry which is preliminary data.</text>
</comment>
<dbReference type="VEuPathDB" id="ToxoDB:BESB_031020"/>
<dbReference type="KEGG" id="bbes:BESB_031020"/>
<name>A0A2A9LXM0_BESBE</name>
<dbReference type="OrthoDB" id="348807at2759"/>
<feature type="region of interest" description="Disordered" evidence="1">
    <location>
        <begin position="221"/>
        <end position="286"/>
    </location>
</feature>
<dbReference type="EMBL" id="NWUJ01000016">
    <property type="protein sequence ID" value="PFH31228.1"/>
    <property type="molecule type" value="Genomic_DNA"/>
</dbReference>
<evidence type="ECO:0008006" key="4">
    <source>
        <dbReference type="Google" id="ProtNLM"/>
    </source>
</evidence>
<reference evidence="2 3" key="1">
    <citation type="submission" date="2017-09" db="EMBL/GenBank/DDBJ databases">
        <title>Genome sequencing of Besnoitia besnoiti strain Bb-Ger1.</title>
        <authorList>
            <person name="Schares G."/>
            <person name="Venepally P."/>
            <person name="Lorenzi H.A."/>
        </authorList>
    </citation>
    <scope>NUCLEOTIDE SEQUENCE [LARGE SCALE GENOMIC DNA]</scope>
    <source>
        <strain evidence="2 3">Bb-Ger1</strain>
    </source>
</reference>
<organism evidence="2 3">
    <name type="scientific">Besnoitia besnoiti</name>
    <name type="common">Apicomplexan protozoan</name>
    <dbReference type="NCBI Taxonomy" id="94643"/>
    <lineage>
        <taxon>Eukaryota</taxon>
        <taxon>Sar</taxon>
        <taxon>Alveolata</taxon>
        <taxon>Apicomplexa</taxon>
        <taxon>Conoidasida</taxon>
        <taxon>Coccidia</taxon>
        <taxon>Eucoccidiorida</taxon>
        <taxon>Eimeriorina</taxon>
        <taxon>Sarcocystidae</taxon>
        <taxon>Besnoitia</taxon>
    </lineage>
</organism>
<evidence type="ECO:0000256" key="1">
    <source>
        <dbReference type="SAM" id="MobiDB-lite"/>
    </source>
</evidence>
<keyword evidence="3" id="KW-1185">Reference proteome</keyword>
<dbReference type="PANTHER" id="PTHR47703:SF2">
    <property type="entry name" value="D-AMINOACID AMINOTRANSFERASE-LIKE PLP-DEPENDENT ENZYMES SUPERFAMILY PROTEIN"/>
    <property type="match status" value="1"/>
</dbReference>
<feature type="region of interest" description="Disordered" evidence="1">
    <location>
        <begin position="547"/>
        <end position="597"/>
    </location>
</feature>
<dbReference type="GO" id="GO:0003824">
    <property type="term" value="F:catalytic activity"/>
    <property type="evidence" value="ECO:0007669"/>
    <property type="project" value="InterPro"/>
</dbReference>
<dbReference type="PANTHER" id="PTHR47703">
    <property type="entry name" value="D-AMINOACID AMINOTRANSFERASE-LIKE PLP-DEPENDENT ENZYMES SUPERFAMILY PROTEIN"/>
    <property type="match status" value="1"/>
</dbReference>
<feature type="region of interest" description="Disordered" evidence="1">
    <location>
        <begin position="89"/>
        <end position="114"/>
    </location>
</feature>
<evidence type="ECO:0000313" key="3">
    <source>
        <dbReference type="Proteomes" id="UP000224006"/>
    </source>
</evidence>
<feature type="compositionally biased region" description="Basic and acidic residues" evidence="1">
    <location>
        <begin position="559"/>
        <end position="568"/>
    </location>
</feature>
<sequence>MPRNSFAEAEPPPASSAASLACCTALFFSQKSFLATCPDAVYTVCRTVSRRAQIFQLPQHISRLFSSLLSHPATQNLLAACDGETRSARGRADCRQKAEGREPNTPAEDGDTQARERLQRLLPPRKAIDAAVLRSVRQLLRCAATLDPPPASPPSCSASSSLRAAPALLSSSSSPSASSRPALRLSSDWRLSLLLTLSSNAARTPFAGFPENAVVRLTTAHATGDTHPRHGEGSGADAPRKRARATEDTRRDREAVDEAGGATDLWTHAGESEASTPPEKRSGSVEPVGCIARDSLSVAASALVYWTSLPLPAREEERQGYPHGCATGSCASAREPKSPGEEADRAAEAPASCLASAPLFSSPSSASPTLRLFAYAERLPADEAASSPPQSLESLSSRASPASAGAVAAAVPHAGRSVAAVKTTSWVAERARLLEEATKIEAKLGERIEEVLLMNDAGEILEGLSSNFFVFSDARATLLTADAARCLPGTVRALALDVARERGNVEETAPVWGRRDAEQWTSAFISSSSRLVCPLRKLVVCGRRRGNAAGVSGRAPGRPQRDRGKGEEGETSGEGEQTAGCESEEADADKSLEGERNALSVSEVMEFDAGEASFAGQLAAAVLARIDAAATPVLREREEEEVEEE</sequence>
<dbReference type="InterPro" id="IPR036038">
    <property type="entry name" value="Aminotransferase-like"/>
</dbReference>
<dbReference type="Proteomes" id="UP000224006">
    <property type="component" value="Chromosome XIII"/>
</dbReference>
<accession>A0A2A9LXM0</accession>
<protein>
    <recommendedName>
        <fullName evidence="4">Aminotransferase class IV</fullName>
    </recommendedName>
</protein>
<dbReference type="RefSeq" id="XP_029215237.1">
    <property type="nucleotide sequence ID" value="XM_029361770.1"/>
</dbReference>
<dbReference type="AlphaFoldDB" id="A0A2A9LXM0"/>
<dbReference type="Pfam" id="PF01063">
    <property type="entry name" value="Aminotran_4"/>
    <property type="match status" value="1"/>
</dbReference>
<feature type="compositionally biased region" description="Basic and acidic residues" evidence="1">
    <location>
        <begin position="89"/>
        <end position="102"/>
    </location>
</feature>
<dbReference type="InterPro" id="IPR043132">
    <property type="entry name" value="BCAT-like_C"/>
</dbReference>
<feature type="region of interest" description="Disordered" evidence="1">
    <location>
        <begin position="327"/>
        <end position="349"/>
    </location>
</feature>
<gene>
    <name evidence="2" type="ORF">BESB_031020</name>
</gene>
<evidence type="ECO:0000313" key="2">
    <source>
        <dbReference type="EMBL" id="PFH31228.1"/>
    </source>
</evidence>
<dbReference type="InterPro" id="IPR001544">
    <property type="entry name" value="Aminotrans_IV"/>
</dbReference>
<dbReference type="Gene3D" id="3.20.10.10">
    <property type="entry name" value="D-amino Acid Aminotransferase, subunit A, domain 2"/>
    <property type="match status" value="1"/>
</dbReference>
<dbReference type="GeneID" id="40308154"/>
<dbReference type="PROSITE" id="PS51257">
    <property type="entry name" value="PROKAR_LIPOPROTEIN"/>
    <property type="match status" value="1"/>
</dbReference>